<evidence type="ECO:0000256" key="2">
    <source>
        <dbReference type="ARBA" id="ARBA00022679"/>
    </source>
</evidence>
<evidence type="ECO:0000256" key="4">
    <source>
        <dbReference type="SAM" id="Phobius"/>
    </source>
</evidence>
<keyword evidence="4" id="KW-0472">Membrane</keyword>
<evidence type="ECO:0000256" key="1">
    <source>
        <dbReference type="ARBA" id="ARBA00007677"/>
    </source>
</evidence>
<feature type="compositionally biased region" description="Polar residues" evidence="3">
    <location>
        <begin position="219"/>
        <end position="245"/>
    </location>
</feature>
<feature type="domain" description="Nitrogen regulatory protein areA GATA-like" evidence="5">
    <location>
        <begin position="33"/>
        <end position="58"/>
    </location>
</feature>
<gene>
    <name evidence="6" type="ORF">SeMB42_g01176</name>
</gene>
<evidence type="ECO:0000256" key="3">
    <source>
        <dbReference type="SAM" id="MobiDB-lite"/>
    </source>
</evidence>
<feature type="compositionally biased region" description="Polar residues" evidence="3">
    <location>
        <begin position="197"/>
        <end position="212"/>
    </location>
</feature>
<accession>A0A507DPH5</accession>
<feature type="transmembrane region" description="Helical" evidence="4">
    <location>
        <begin position="934"/>
        <end position="953"/>
    </location>
</feature>
<name>A0A507DPH5_9FUNG</name>
<feature type="compositionally biased region" description="Basic residues" evidence="3">
    <location>
        <begin position="177"/>
        <end position="190"/>
    </location>
</feature>
<dbReference type="STRING" id="286115.A0A507DPH5"/>
<evidence type="ECO:0000313" key="6">
    <source>
        <dbReference type="EMBL" id="TPX52788.1"/>
    </source>
</evidence>
<dbReference type="PANTHER" id="PTHR31121">
    <property type="entry name" value="ALPHA-1,2 MANNOSYLTRANSFERASE KTR1"/>
    <property type="match status" value="1"/>
</dbReference>
<dbReference type="InterPro" id="IPR013860">
    <property type="entry name" value="AreA_GATA"/>
</dbReference>
<dbReference type="PANTHER" id="PTHR31121:SF6">
    <property type="entry name" value="ALPHA-1,2 MANNOSYLTRANSFERASE KTR1"/>
    <property type="match status" value="1"/>
</dbReference>
<keyword evidence="7" id="KW-1185">Reference proteome</keyword>
<comment type="similarity">
    <text evidence="1">Belongs to the glycosyltransferase 15 family.</text>
</comment>
<dbReference type="Pfam" id="PF08550">
    <property type="entry name" value="GATA_AreA"/>
    <property type="match status" value="1"/>
</dbReference>
<evidence type="ECO:0000259" key="5">
    <source>
        <dbReference type="Pfam" id="PF08550"/>
    </source>
</evidence>
<keyword evidence="4" id="KW-0812">Transmembrane</keyword>
<feature type="region of interest" description="Disordered" evidence="3">
    <location>
        <begin position="304"/>
        <end position="406"/>
    </location>
</feature>
<proteinExistence type="inferred from homology"/>
<organism evidence="6 7">
    <name type="scientific">Synchytrium endobioticum</name>
    <dbReference type="NCBI Taxonomy" id="286115"/>
    <lineage>
        <taxon>Eukaryota</taxon>
        <taxon>Fungi</taxon>
        <taxon>Fungi incertae sedis</taxon>
        <taxon>Chytridiomycota</taxon>
        <taxon>Chytridiomycota incertae sedis</taxon>
        <taxon>Chytridiomycetes</taxon>
        <taxon>Synchytriales</taxon>
        <taxon>Synchytriaceae</taxon>
        <taxon>Synchytrium</taxon>
    </lineage>
</organism>
<feature type="transmembrane region" description="Helical" evidence="4">
    <location>
        <begin position="873"/>
        <end position="892"/>
    </location>
</feature>
<dbReference type="InterPro" id="IPR029044">
    <property type="entry name" value="Nucleotide-diphossugar_trans"/>
</dbReference>
<dbReference type="SUPFAM" id="SSF53448">
    <property type="entry name" value="Nucleotide-diphospho-sugar transferases"/>
    <property type="match status" value="1"/>
</dbReference>
<sequence length="1418" mass="161028">MKMVLPLSQPVLTLKLDNLTKMENIDVDELSTIWSVFTKTKDNLENGRRLENLSWRLWTTVSPSSFHKMLDAATTRGTLELDKFRRVVDSKNLRKGPADSSSIVDGEAPPPSSRVARARATASVAPQQFKPASLSRSLPRHSPRTLSQSQTCHNSNVKSSVQATTRSLLQEQLRMLQHQRHQQQLLKKRNPLAPLSPNHSRNTSINGNHVRNSSSSSSNAIPNRSLSAQSPSPIVNGINSHTTPSHFDDPSRKVTFFISESSPDSPQDSSKLQRQMLQLQHNHSQADLALRLLQQQHESTMLLHSSVHQEQQMSIPPLTYNDDNHDYDDDDDISDDDDDDISEDDDDISDESDFESDLSNSTPTSPHKRSNLFQKVDVPASPRLHDAQGRGNDSSGSSSIPRIGGGASRTSLSLLSRAIENSELKRAKPSVFSGLARIVAGDSVAPPLLVIPNEADLPPPPMVELSESLRQNLASERRMPFGAVIARGDFWSNGNEAFRVADSYSELSGWIAAARRRWLPHSFRYLLAAALLICVLQYFLFSGTVPSAGPKQKAVILLLVRNEDLPDLIETLDNFEKRFNHRFHYPYVMFNDVPFSSEFKTTVKLHVSASVDFAITDNFNFPSHINVTEAKLSMKAQTVPHGNSSAYHHMCRWFSYPFSLHPILAEVDYYWRLEPHVVFYCDINYDPFAFMAVHNKLYGFQSFALETMLTIPTLWPETKKYINMKNIEPPSSFLDDVVVKALDKPNDWNETLEFCTFYNNFEIVNLGLLRSKQNREYFEFLDSTNKFYFERWGDAPVRSLFVGMTLPREQIHYFGDIGYEHDPDKRFVCHKSKDPSCTCMKGPIPVPPQNRKLYRMNICVEKYLSTYPPIDHYLMYLALNLLVLNDNVYYIIHLPNIIMGNAHSNDSSRNRKQGAHVGWRLAVWNRVRQRSTKLIILAFFIVQLLALLIRPLLLSRPSPIPQPPTPPCPISKPPPVPLPSFDQADKRLQTQARSHISIEHYQPNPYIFNCLAFIHDIFFRDVDSQIVLIGPGFPDSFGTMKNTTFYVDGAATKVKLQGHSFATYVGYLHVKGLEGQESVKVEAPSIGLSMRLNRMKGSNLILPNAKVGLQTLVTGSIDLLPSWISYHHKIGIDVILLYDNRIADYYDDNYDHNAIGSSDITVQLTKLLKDHERPLTIIVWSWPFHFWEYMEPGPMNTARTTSQNHALQYFHDGLEWIAFLEADEYLVPRTHDTASAWLDTISSKYAALTLESVRVECCPMQNRNFSYDTILETHTMRRLESDGRFMAQRHIGRPIQTTLMHTEWVADATGLVMFVDPNIAWFHRYYVMTDSATCDAAELVQDTRALELWKGVVESTTLRQSRETVTRPRLSTKTLGSDWSEPSSVLCVHFEFTRNTLDLISLGQLQRGKASIRKNGHD</sequence>
<feature type="compositionally biased region" description="Low complexity" evidence="3">
    <location>
        <begin position="113"/>
        <end position="137"/>
    </location>
</feature>
<keyword evidence="2" id="KW-0808">Transferase</keyword>
<dbReference type="VEuPathDB" id="FungiDB:SeMB42_g01176"/>
<reference evidence="6 7" key="1">
    <citation type="journal article" date="2019" name="Sci. Rep.">
        <title>Comparative genomics of chytrid fungi reveal insights into the obligate biotrophic and pathogenic lifestyle of Synchytrium endobioticum.</title>
        <authorList>
            <person name="van de Vossenberg B.T.L.H."/>
            <person name="Warris S."/>
            <person name="Nguyen H.D.T."/>
            <person name="van Gent-Pelzer M.P.E."/>
            <person name="Joly D.L."/>
            <person name="van de Geest H.C."/>
            <person name="Bonants P.J.M."/>
            <person name="Smith D.S."/>
            <person name="Levesque C.A."/>
            <person name="van der Lee T.A.J."/>
        </authorList>
    </citation>
    <scope>NUCLEOTIDE SEQUENCE [LARGE SCALE GENOMIC DNA]</scope>
    <source>
        <strain evidence="6 7">MB42</strain>
    </source>
</reference>
<feature type="compositionally biased region" description="Polar residues" evidence="3">
    <location>
        <begin position="304"/>
        <end position="314"/>
    </location>
</feature>
<dbReference type="Proteomes" id="UP000317494">
    <property type="component" value="Unassembled WGS sequence"/>
</dbReference>
<dbReference type="GO" id="GO:0000032">
    <property type="term" value="P:cell wall mannoprotein biosynthetic process"/>
    <property type="evidence" value="ECO:0007669"/>
    <property type="project" value="TreeGrafter"/>
</dbReference>
<dbReference type="GO" id="GO:0005794">
    <property type="term" value="C:Golgi apparatus"/>
    <property type="evidence" value="ECO:0007669"/>
    <property type="project" value="TreeGrafter"/>
</dbReference>
<feature type="compositionally biased region" description="Acidic residues" evidence="3">
    <location>
        <begin position="325"/>
        <end position="356"/>
    </location>
</feature>
<protein>
    <recommendedName>
        <fullName evidence="5">Nitrogen regulatory protein areA GATA-like domain-containing protein</fullName>
    </recommendedName>
</protein>
<feature type="compositionally biased region" description="Polar residues" evidence="3">
    <location>
        <begin position="148"/>
        <end position="163"/>
    </location>
</feature>
<evidence type="ECO:0000313" key="7">
    <source>
        <dbReference type="Proteomes" id="UP000317494"/>
    </source>
</evidence>
<dbReference type="GO" id="GO:0000026">
    <property type="term" value="F:alpha-1,2-mannosyltransferase activity"/>
    <property type="evidence" value="ECO:0007669"/>
    <property type="project" value="TreeGrafter"/>
</dbReference>
<dbReference type="Gene3D" id="3.90.550.10">
    <property type="entry name" value="Spore Coat Polysaccharide Biosynthesis Protein SpsA, Chain A"/>
    <property type="match status" value="1"/>
</dbReference>
<feature type="compositionally biased region" description="Low complexity" evidence="3">
    <location>
        <begin position="389"/>
        <end position="406"/>
    </location>
</feature>
<keyword evidence="4" id="KW-1133">Transmembrane helix</keyword>
<comment type="caution">
    <text evidence="6">The sequence shown here is derived from an EMBL/GenBank/DDBJ whole genome shotgun (WGS) entry which is preliminary data.</text>
</comment>
<dbReference type="GO" id="GO:0016020">
    <property type="term" value="C:membrane"/>
    <property type="evidence" value="ECO:0007669"/>
    <property type="project" value="InterPro"/>
</dbReference>
<feature type="region of interest" description="Disordered" evidence="3">
    <location>
        <begin position="177"/>
        <end position="251"/>
    </location>
</feature>
<dbReference type="GO" id="GO:0006487">
    <property type="term" value="P:protein N-linked glycosylation"/>
    <property type="evidence" value="ECO:0007669"/>
    <property type="project" value="TreeGrafter"/>
</dbReference>
<feature type="region of interest" description="Disordered" evidence="3">
    <location>
        <begin position="92"/>
        <end position="163"/>
    </location>
</feature>
<dbReference type="Pfam" id="PF01793">
    <property type="entry name" value="Glyco_transf_15"/>
    <property type="match status" value="1"/>
</dbReference>
<dbReference type="InterPro" id="IPR002685">
    <property type="entry name" value="Glyco_trans_15"/>
</dbReference>
<dbReference type="EMBL" id="QEAN01000028">
    <property type="protein sequence ID" value="TPX52788.1"/>
    <property type="molecule type" value="Genomic_DNA"/>
</dbReference>